<evidence type="ECO:0000313" key="5">
    <source>
        <dbReference type="EMBL" id="CAG4980595.1"/>
    </source>
</evidence>
<protein>
    <submittedName>
        <fullName evidence="5">(apollo) hypothetical protein</fullName>
    </submittedName>
</protein>
<proteinExistence type="inferred from homology"/>
<dbReference type="OrthoDB" id="1057137at2759"/>
<name>A0A8S3WT56_PARAO</name>
<evidence type="ECO:0000259" key="3">
    <source>
        <dbReference type="PROSITE" id="PS52001"/>
    </source>
</evidence>
<sequence>MDLKPHKVVNMNEDQADSVVESWITQIMNEETDDEDAGQSHGVMMPTNDDIHNSDREDGEFIHSEHNTDSESGNEEQPEVPATDDFVSDCFTIGSIVATKTCYNEDIEGEVLAFDPQTKMLILKCPSSSGNPKRHDVNIVNLSLVSDVQIKKEVTTVPEPPQSLNLHRLNTRVRNSIENKRRLVSALSACLDPEGQRLFLAIARVIDDVSWAGQNIRVYNEVTITPPYKVENVLGEQDSKPYNYIRKFVERHWKDHRDHAAASHSNQQ</sequence>
<dbReference type="InterPro" id="IPR047574">
    <property type="entry name" value="AD"/>
</dbReference>
<dbReference type="Pfam" id="PF09793">
    <property type="entry name" value="AD"/>
    <property type="match status" value="1"/>
</dbReference>
<dbReference type="PANTHER" id="PTHR13542">
    <property type="entry name" value="LSM12 HOMOLOG"/>
    <property type="match status" value="1"/>
</dbReference>
<dbReference type="GO" id="GO:0003723">
    <property type="term" value="F:RNA binding"/>
    <property type="evidence" value="ECO:0007669"/>
    <property type="project" value="InterPro"/>
</dbReference>
<dbReference type="InterPro" id="IPR047575">
    <property type="entry name" value="Sm"/>
</dbReference>
<dbReference type="InterPro" id="IPR039683">
    <property type="entry name" value="Lsm12-like"/>
</dbReference>
<dbReference type="InterPro" id="IPR019181">
    <property type="entry name" value="LSM12_ABD"/>
</dbReference>
<accession>A0A8S3WT56</accession>
<gene>
    <name evidence="5" type="ORF">PAPOLLO_LOCUS10081</name>
</gene>
<dbReference type="PROSITE" id="PS52001">
    <property type="entry name" value="AD"/>
    <property type="match status" value="1"/>
</dbReference>
<evidence type="ECO:0000256" key="2">
    <source>
        <dbReference type="SAM" id="MobiDB-lite"/>
    </source>
</evidence>
<dbReference type="Pfam" id="PF21166">
    <property type="entry name" value="LSM12_LSM"/>
    <property type="match status" value="1"/>
</dbReference>
<evidence type="ECO:0000313" key="6">
    <source>
        <dbReference type="Proteomes" id="UP000691718"/>
    </source>
</evidence>
<organism evidence="5 6">
    <name type="scientific">Parnassius apollo</name>
    <name type="common">Apollo butterfly</name>
    <name type="synonym">Papilio apollo</name>
    <dbReference type="NCBI Taxonomy" id="110799"/>
    <lineage>
        <taxon>Eukaryota</taxon>
        <taxon>Metazoa</taxon>
        <taxon>Ecdysozoa</taxon>
        <taxon>Arthropoda</taxon>
        <taxon>Hexapoda</taxon>
        <taxon>Insecta</taxon>
        <taxon>Pterygota</taxon>
        <taxon>Neoptera</taxon>
        <taxon>Endopterygota</taxon>
        <taxon>Lepidoptera</taxon>
        <taxon>Glossata</taxon>
        <taxon>Ditrysia</taxon>
        <taxon>Papilionoidea</taxon>
        <taxon>Papilionidae</taxon>
        <taxon>Parnassiinae</taxon>
        <taxon>Parnassini</taxon>
        <taxon>Parnassius</taxon>
        <taxon>Parnassius</taxon>
    </lineage>
</organism>
<evidence type="ECO:0000259" key="4">
    <source>
        <dbReference type="PROSITE" id="PS52002"/>
    </source>
</evidence>
<feature type="domain" description="Sm" evidence="4">
    <location>
        <begin position="84"/>
        <end position="154"/>
    </location>
</feature>
<dbReference type="PROSITE" id="PS52002">
    <property type="entry name" value="SM"/>
    <property type="match status" value="1"/>
</dbReference>
<dbReference type="SMART" id="SM00995">
    <property type="entry name" value="AD"/>
    <property type="match status" value="1"/>
</dbReference>
<dbReference type="EMBL" id="CAJQZP010000714">
    <property type="protein sequence ID" value="CAG4980595.1"/>
    <property type="molecule type" value="Genomic_DNA"/>
</dbReference>
<feature type="domain" description="AD" evidence="3">
    <location>
        <begin position="162"/>
        <end position="257"/>
    </location>
</feature>
<dbReference type="AlphaFoldDB" id="A0A8S3WT56"/>
<reference evidence="5" key="1">
    <citation type="submission" date="2021-04" db="EMBL/GenBank/DDBJ databases">
        <authorList>
            <person name="Tunstrom K."/>
        </authorList>
    </citation>
    <scope>NUCLEOTIDE SEQUENCE</scope>
</reference>
<dbReference type="InterPro" id="IPR048478">
    <property type="entry name" value="LSM12_LSM"/>
</dbReference>
<comment type="caution">
    <text evidence="5">The sequence shown here is derived from an EMBL/GenBank/DDBJ whole genome shotgun (WGS) entry which is preliminary data.</text>
</comment>
<feature type="compositionally biased region" description="Basic and acidic residues" evidence="2">
    <location>
        <begin position="49"/>
        <end position="69"/>
    </location>
</feature>
<feature type="region of interest" description="Disordered" evidence="2">
    <location>
        <begin position="31"/>
        <end position="82"/>
    </location>
</feature>
<keyword evidence="6" id="KW-1185">Reference proteome</keyword>
<dbReference type="Proteomes" id="UP000691718">
    <property type="component" value="Unassembled WGS sequence"/>
</dbReference>
<comment type="similarity">
    <text evidence="1">Belongs to the LSM12 family.</text>
</comment>
<dbReference type="CDD" id="cd01735">
    <property type="entry name" value="LSm12_N"/>
    <property type="match status" value="1"/>
</dbReference>
<evidence type="ECO:0000256" key="1">
    <source>
        <dbReference type="ARBA" id="ARBA00006359"/>
    </source>
</evidence>